<proteinExistence type="predicted"/>
<name>A0AA41R765_9BACT</name>
<dbReference type="InterPro" id="IPR025497">
    <property type="entry name" value="PatA-like_N"/>
</dbReference>
<evidence type="ECO:0000313" key="6">
    <source>
        <dbReference type="EMBL" id="MCJ8502728.1"/>
    </source>
</evidence>
<accession>A0AA41R765</accession>
<gene>
    <name evidence="6" type="ORF">MRX98_19285</name>
</gene>
<sequence length="827" mass="94516">MDQQLVNQILTGDSDEIADLKLNIAILEGFIELARQLETLSETSKRFYEESRSLYQVTCSGRSIGDLESLLAKFFGPPVKPAGKSLPRKLRKNASVKYLGGIEKDQSLFLLPLNTGEFYGALWPWRRNKAKIEIHLGYCSDWMTDEDYRQIETLVKRSLSQSALQHMDARVGGQIRGIGLPSFLQMAELEQSSFTLRITSAGRFGQLHVTEGKLIAAETGSWTGREAAYRIVSWDDAAIEIEPADPSRADEIDQPLMHLLMESLKLKDEITSGADAPPAPPKRQRPKAGAAKPAKRLVRLERPPEPLPPRRGYKPSTYLIALLALLVILGSGTVAALHVMQQRATADRYQQLITRLERTDALEQQLALLDTYLAENPETPHADDIQSRIKIVRNRMEARDFEATQMQVSALPMGEGYEENARALYDAFLEQYPDSRFVTRIQEAMGEIKDLLDQHYYDELRRAARLDYNQRLAVYRRYLEQFPEGRYHADVNFLLRQMGEQYLEYLQTEDAQCERQRRWEPCIQRYQLFIESNEGIPLADEARSRMRALQDKADLARLRREAEDAEEDLPAAVAAYETYLVDHPDSTQKEALTADLTALRSRLEARRQWDALRQYATNPRNDVLARIRRLEDFLQKNSAARETIEARRLLSELSAQRQQALQQRQTELQRREAAARRQEEQARQAEQQRRTARMEARVAQQLAGSPRYRPNGDGTFTDGSTGLTWTLLDSQQALGRCLDYEAARQYVQNLNTGGHRDWRLPSANELAALHKQAPYFPAGDAEWYWTSQAYVRGFHAVADVVTARGESVFVRENRSQEECGAVRAVRR</sequence>
<protein>
    <submittedName>
        <fullName evidence="6">DUF1566 domain-containing protein</fullName>
    </submittedName>
</protein>
<evidence type="ECO:0000259" key="4">
    <source>
        <dbReference type="Pfam" id="PF07603"/>
    </source>
</evidence>
<comment type="caution">
    <text evidence="6">The sequence shown here is derived from an EMBL/GenBank/DDBJ whole genome shotgun (WGS) entry which is preliminary data.</text>
</comment>
<keyword evidence="3" id="KW-0472">Membrane</keyword>
<feature type="compositionally biased region" description="Basic and acidic residues" evidence="2">
    <location>
        <begin position="667"/>
        <end position="690"/>
    </location>
</feature>
<dbReference type="RefSeq" id="WP_246913979.1">
    <property type="nucleotide sequence ID" value="NZ_JALJRB010000032.1"/>
</dbReference>
<evidence type="ECO:0000259" key="5">
    <source>
        <dbReference type="Pfam" id="PF14332"/>
    </source>
</evidence>
<keyword evidence="3" id="KW-1133">Transmembrane helix</keyword>
<dbReference type="Gene3D" id="1.25.40.10">
    <property type="entry name" value="Tetratricopeptide repeat domain"/>
    <property type="match status" value="1"/>
</dbReference>
<feature type="transmembrane region" description="Helical" evidence="3">
    <location>
        <begin position="318"/>
        <end position="340"/>
    </location>
</feature>
<dbReference type="InterPro" id="IPR011460">
    <property type="entry name" value="Lcl_C"/>
</dbReference>
<dbReference type="AlphaFoldDB" id="A0AA41R765"/>
<dbReference type="Proteomes" id="UP001165427">
    <property type="component" value="Unassembled WGS sequence"/>
</dbReference>
<dbReference type="InterPro" id="IPR011990">
    <property type="entry name" value="TPR-like_helical_dom_sf"/>
</dbReference>
<keyword evidence="1" id="KW-0175">Coiled coil</keyword>
<dbReference type="EMBL" id="JALJRB010000032">
    <property type="protein sequence ID" value="MCJ8502728.1"/>
    <property type="molecule type" value="Genomic_DNA"/>
</dbReference>
<feature type="domain" description="PatA-like N-terminal" evidence="5">
    <location>
        <begin position="173"/>
        <end position="269"/>
    </location>
</feature>
<evidence type="ECO:0000256" key="2">
    <source>
        <dbReference type="SAM" id="MobiDB-lite"/>
    </source>
</evidence>
<feature type="region of interest" description="Disordered" evidence="2">
    <location>
        <begin position="271"/>
        <end position="311"/>
    </location>
</feature>
<feature type="coiled-coil region" evidence="1">
    <location>
        <begin position="539"/>
        <end position="575"/>
    </location>
</feature>
<feature type="domain" description="Lcl C-terminal" evidence="4">
    <location>
        <begin position="714"/>
        <end position="826"/>
    </location>
</feature>
<keyword evidence="3" id="KW-0812">Transmembrane</keyword>
<dbReference type="Pfam" id="PF14332">
    <property type="entry name" value="DUF4388"/>
    <property type="match status" value="1"/>
</dbReference>
<organism evidence="6 7">
    <name type="scientific">Desulfatitalea alkaliphila</name>
    <dbReference type="NCBI Taxonomy" id="2929485"/>
    <lineage>
        <taxon>Bacteria</taxon>
        <taxon>Pseudomonadati</taxon>
        <taxon>Thermodesulfobacteriota</taxon>
        <taxon>Desulfobacteria</taxon>
        <taxon>Desulfobacterales</taxon>
        <taxon>Desulfosarcinaceae</taxon>
        <taxon>Desulfatitalea</taxon>
    </lineage>
</organism>
<evidence type="ECO:0000256" key="1">
    <source>
        <dbReference type="SAM" id="Coils"/>
    </source>
</evidence>
<evidence type="ECO:0000256" key="3">
    <source>
        <dbReference type="SAM" id="Phobius"/>
    </source>
</evidence>
<feature type="region of interest" description="Disordered" evidence="2">
    <location>
        <begin position="661"/>
        <end position="690"/>
    </location>
</feature>
<reference evidence="6" key="1">
    <citation type="submission" date="2022-04" db="EMBL/GenBank/DDBJ databases">
        <title>Desulfatitalea alkaliphila sp. nov., a novel anaerobic sulfate-reducing bacterium isolated from terrestrial mud volcano, Taman Peninsula, Russia.</title>
        <authorList>
            <person name="Khomyakova M.A."/>
            <person name="Merkel A.Y."/>
            <person name="Slobodkin A.I."/>
        </authorList>
    </citation>
    <scope>NUCLEOTIDE SEQUENCE</scope>
    <source>
        <strain evidence="6">M08but</strain>
    </source>
</reference>
<keyword evidence="7" id="KW-1185">Reference proteome</keyword>
<dbReference type="Pfam" id="PF07603">
    <property type="entry name" value="Lcl_C"/>
    <property type="match status" value="1"/>
</dbReference>
<evidence type="ECO:0000313" key="7">
    <source>
        <dbReference type="Proteomes" id="UP001165427"/>
    </source>
</evidence>